<name>A0A067PW35_9AGAM</name>
<accession>A0A067PW35</accession>
<dbReference type="InterPro" id="IPR002937">
    <property type="entry name" value="Amino_oxidase"/>
</dbReference>
<dbReference type="Gene3D" id="3.50.50.60">
    <property type="entry name" value="FAD/NAD(P)-binding domain"/>
    <property type="match status" value="1"/>
</dbReference>
<organism evidence="2 3">
    <name type="scientific">Jaapia argillacea MUCL 33604</name>
    <dbReference type="NCBI Taxonomy" id="933084"/>
    <lineage>
        <taxon>Eukaryota</taxon>
        <taxon>Fungi</taxon>
        <taxon>Dikarya</taxon>
        <taxon>Basidiomycota</taxon>
        <taxon>Agaricomycotina</taxon>
        <taxon>Agaricomycetes</taxon>
        <taxon>Agaricomycetidae</taxon>
        <taxon>Jaapiales</taxon>
        <taxon>Jaapiaceae</taxon>
        <taxon>Jaapia</taxon>
    </lineage>
</organism>
<proteinExistence type="predicted"/>
<dbReference type="OrthoDB" id="7777654at2759"/>
<dbReference type="Gene3D" id="1.10.10.1620">
    <property type="match status" value="1"/>
</dbReference>
<sequence length="579" mass="64395">MSIRDQYAQHIIKLHHAKLREGNRTLPTVRHREREVNAVVKVGIIGAGVAGLYSAMMLDYLSQYGFDYQIIEASSRRVGGRLYTYNFPGGGANDYYDIGAMRFPQIPFMSPTFNLIQNILGLKMIPYYLSQPFNLNFFNGIVLTNEALSNAYAAGNPDPFNTGVDLPGGPDVMADNALGTFKQQLKDDWEKGWDALMAVDQYSTREYMSSAPNGPGYTQRVINQLELFESATGLYDRAFSESVMDSLDFDYADPSPPWFCLQGGVQQIATTMEATLDKTKFIMGQRVTAIEPINSSPSGPATSVNLITTTPIGTTTYTYDHVISTLPFGCLRMVDTSKCGFSWDLQTAIRALRYDDAAKFAIKFTTRWWELPAYGSQKGGVSSTDRPTRTVVYPSYGIGGNDGASIIVSYTWSQDALRFGSFIDRQQTVHLPDEARLLDVILKDLADMHGITDYTYLPKLVDKYHAYHWYSEPNAAGAFALFGPSQFSGIYTEVTQPSGGVIHWAGEATSVHHAWVVGALNSAYRAVTEILTHEGKTDLIPILQKKFPGIDELPFDLIEQQVALGQRRKMTMGRNIRDL</sequence>
<dbReference type="SUPFAM" id="SSF54373">
    <property type="entry name" value="FAD-linked reductases, C-terminal domain"/>
    <property type="match status" value="1"/>
</dbReference>
<dbReference type="Gene3D" id="3.90.660.10">
    <property type="match status" value="1"/>
</dbReference>
<gene>
    <name evidence="2" type="ORF">JAAARDRAFT_192592</name>
</gene>
<dbReference type="STRING" id="933084.A0A067PW35"/>
<dbReference type="AlphaFoldDB" id="A0A067PW35"/>
<feature type="domain" description="Amine oxidase" evidence="1">
    <location>
        <begin position="50"/>
        <end position="531"/>
    </location>
</feature>
<dbReference type="GO" id="GO:0009063">
    <property type="term" value="P:amino acid catabolic process"/>
    <property type="evidence" value="ECO:0007669"/>
    <property type="project" value="TreeGrafter"/>
</dbReference>
<reference evidence="3" key="1">
    <citation type="journal article" date="2014" name="Proc. Natl. Acad. Sci. U.S.A.">
        <title>Extensive sampling of basidiomycete genomes demonstrates inadequacy of the white-rot/brown-rot paradigm for wood decay fungi.</title>
        <authorList>
            <person name="Riley R."/>
            <person name="Salamov A.A."/>
            <person name="Brown D.W."/>
            <person name="Nagy L.G."/>
            <person name="Floudas D."/>
            <person name="Held B.W."/>
            <person name="Levasseur A."/>
            <person name="Lombard V."/>
            <person name="Morin E."/>
            <person name="Otillar R."/>
            <person name="Lindquist E.A."/>
            <person name="Sun H."/>
            <person name="LaButti K.M."/>
            <person name="Schmutz J."/>
            <person name="Jabbour D."/>
            <person name="Luo H."/>
            <person name="Baker S.E."/>
            <person name="Pisabarro A.G."/>
            <person name="Walton J.D."/>
            <person name="Blanchette R.A."/>
            <person name="Henrissat B."/>
            <person name="Martin F."/>
            <person name="Cullen D."/>
            <person name="Hibbett D.S."/>
            <person name="Grigoriev I.V."/>
        </authorList>
    </citation>
    <scope>NUCLEOTIDE SEQUENCE [LARGE SCALE GENOMIC DNA]</scope>
    <source>
        <strain evidence="3">MUCL 33604</strain>
    </source>
</reference>
<dbReference type="SUPFAM" id="SSF51905">
    <property type="entry name" value="FAD/NAD(P)-binding domain"/>
    <property type="match status" value="1"/>
</dbReference>
<evidence type="ECO:0000313" key="2">
    <source>
        <dbReference type="EMBL" id="KDQ59033.1"/>
    </source>
</evidence>
<dbReference type="InterPro" id="IPR050281">
    <property type="entry name" value="Flavin_monoamine_oxidase"/>
</dbReference>
<dbReference type="HOGENOM" id="CLU_004498_8_1_1"/>
<dbReference type="InParanoid" id="A0A067PW35"/>
<dbReference type="GO" id="GO:0001716">
    <property type="term" value="F:L-amino-acid oxidase activity"/>
    <property type="evidence" value="ECO:0007669"/>
    <property type="project" value="TreeGrafter"/>
</dbReference>
<dbReference type="EMBL" id="KL197716">
    <property type="protein sequence ID" value="KDQ59033.1"/>
    <property type="molecule type" value="Genomic_DNA"/>
</dbReference>
<evidence type="ECO:0000313" key="3">
    <source>
        <dbReference type="Proteomes" id="UP000027265"/>
    </source>
</evidence>
<keyword evidence="3" id="KW-1185">Reference proteome</keyword>
<protein>
    <recommendedName>
        <fullName evidence="1">Amine oxidase domain-containing protein</fullName>
    </recommendedName>
</protein>
<dbReference type="PANTHER" id="PTHR10742">
    <property type="entry name" value="FLAVIN MONOAMINE OXIDASE"/>
    <property type="match status" value="1"/>
</dbReference>
<dbReference type="Proteomes" id="UP000027265">
    <property type="component" value="Unassembled WGS sequence"/>
</dbReference>
<dbReference type="PANTHER" id="PTHR10742:SF342">
    <property type="entry name" value="AMINE OXIDASE"/>
    <property type="match status" value="1"/>
</dbReference>
<evidence type="ECO:0000259" key="1">
    <source>
        <dbReference type="Pfam" id="PF01593"/>
    </source>
</evidence>
<dbReference type="Pfam" id="PF01593">
    <property type="entry name" value="Amino_oxidase"/>
    <property type="match status" value="1"/>
</dbReference>
<dbReference type="InterPro" id="IPR036188">
    <property type="entry name" value="FAD/NAD-bd_sf"/>
</dbReference>